<dbReference type="GO" id="GO:0000028">
    <property type="term" value="P:ribosomal small subunit assembly"/>
    <property type="evidence" value="ECO:0007669"/>
    <property type="project" value="TreeGrafter"/>
</dbReference>
<protein>
    <submittedName>
        <fullName evidence="1">Uncharacterized protein</fullName>
    </submittedName>
</protein>
<sequence length="212" mass="23943">MAGGDSKFICLYSIPDRLLLKRFEITVNLSLEGVQEAHDRRRYLANYSEEAAAAKEDHREALPLPGVRTGIDQSRRWWRPDVRVTCVQFSPTGRQGSFDSQPNDVCCACARVYPNTGAVSLMLPWQRLTIYNLAPFLDAALAFLEDVSTVHVVYCLSECDVESRIATVCQTKLRYLSGNSRDSELVEFFVSKRLDQLRFLADVVLTGPFTIQ</sequence>
<dbReference type="PANTHER" id="PTHR19858:SF0">
    <property type="entry name" value="PERIODIC TRYPTOPHAN PROTEIN 2 HOMOLOG"/>
    <property type="match status" value="1"/>
</dbReference>
<evidence type="ECO:0000313" key="2">
    <source>
        <dbReference type="Proteomes" id="UP000267029"/>
    </source>
</evidence>
<dbReference type="OrthoDB" id="3142434at2759"/>
<dbReference type="Proteomes" id="UP000267029">
    <property type="component" value="Unassembled WGS sequence"/>
</dbReference>
<gene>
    <name evidence="1" type="ORF">MCOS_LOCUS4871</name>
</gene>
<dbReference type="GO" id="GO:0034388">
    <property type="term" value="C:Pwp2p-containing subcomplex of 90S preribosome"/>
    <property type="evidence" value="ECO:0007669"/>
    <property type="project" value="TreeGrafter"/>
</dbReference>
<name>A0A3P6HJW8_MESCO</name>
<keyword evidence="2" id="KW-1185">Reference proteome</keyword>
<dbReference type="STRING" id="53468.A0A3P6HJW8"/>
<dbReference type="EMBL" id="UXSR01002533">
    <property type="protein sequence ID" value="VDD78868.1"/>
    <property type="molecule type" value="Genomic_DNA"/>
</dbReference>
<proteinExistence type="predicted"/>
<dbReference type="AlphaFoldDB" id="A0A3P6HJW8"/>
<dbReference type="GO" id="GO:0000462">
    <property type="term" value="P:maturation of SSU-rRNA from tricistronic rRNA transcript (SSU-rRNA, 5.8S rRNA, LSU-rRNA)"/>
    <property type="evidence" value="ECO:0007669"/>
    <property type="project" value="TreeGrafter"/>
</dbReference>
<reference evidence="1 2" key="1">
    <citation type="submission" date="2018-10" db="EMBL/GenBank/DDBJ databases">
        <authorList>
            <consortium name="Pathogen Informatics"/>
        </authorList>
    </citation>
    <scope>NUCLEOTIDE SEQUENCE [LARGE SCALE GENOMIC DNA]</scope>
</reference>
<dbReference type="GO" id="GO:0032040">
    <property type="term" value="C:small-subunit processome"/>
    <property type="evidence" value="ECO:0007669"/>
    <property type="project" value="TreeGrafter"/>
</dbReference>
<dbReference type="InterPro" id="IPR027145">
    <property type="entry name" value="PWP2"/>
</dbReference>
<accession>A0A3P6HJW8</accession>
<organism evidence="1 2">
    <name type="scientific">Mesocestoides corti</name>
    <name type="common">Flatworm</name>
    <dbReference type="NCBI Taxonomy" id="53468"/>
    <lineage>
        <taxon>Eukaryota</taxon>
        <taxon>Metazoa</taxon>
        <taxon>Spiralia</taxon>
        <taxon>Lophotrochozoa</taxon>
        <taxon>Platyhelminthes</taxon>
        <taxon>Cestoda</taxon>
        <taxon>Eucestoda</taxon>
        <taxon>Cyclophyllidea</taxon>
        <taxon>Mesocestoididae</taxon>
        <taxon>Mesocestoides</taxon>
    </lineage>
</organism>
<dbReference type="PANTHER" id="PTHR19858">
    <property type="entry name" value="WD40 REPEAT PROTEIN"/>
    <property type="match status" value="1"/>
</dbReference>
<evidence type="ECO:0000313" key="1">
    <source>
        <dbReference type="EMBL" id="VDD78868.1"/>
    </source>
</evidence>